<evidence type="ECO:0000313" key="18">
    <source>
        <dbReference type="EMBL" id="AFL73063.1"/>
    </source>
</evidence>
<dbReference type="InterPro" id="IPR016192">
    <property type="entry name" value="APOBEC/CMP_deaminase_Zn-bd"/>
</dbReference>
<dbReference type="PROSITE" id="PS51747">
    <property type="entry name" value="CYT_DCMP_DEAMINASES_2"/>
    <property type="match status" value="1"/>
</dbReference>
<evidence type="ECO:0000256" key="10">
    <source>
        <dbReference type="ARBA" id="ARBA00022857"/>
    </source>
</evidence>
<dbReference type="PANTHER" id="PTHR38011:SF7">
    <property type="entry name" value="2,5-DIAMINO-6-RIBOSYLAMINO-4(3H)-PYRIMIDINONE 5'-PHOSPHATE REDUCTASE"/>
    <property type="match status" value="1"/>
</dbReference>
<dbReference type="Proteomes" id="UP000006062">
    <property type="component" value="Chromosome"/>
</dbReference>
<dbReference type="EMBL" id="CP003154">
    <property type="protein sequence ID" value="AFL73063.1"/>
    <property type="molecule type" value="Genomic_DNA"/>
</dbReference>
<evidence type="ECO:0000256" key="16">
    <source>
        <dbReference type="PIRSR" id="PIRSR006769-3"/>
    </source>
</evidence>
<dbReference type="eggNOG" id="COG0117">
    <property type="taxonomic scope" value="Bacteria"/>
</dbReference>
<dbReference type="PANTHER" id="PTHR38011">
    <property type="entry name" value="DIHYDROFOLATE REDUCTASE FAMILY PROTEIN (AFU_ORTHOLOGUE AFUA_8G06820)"/>
    <property type="match status" value="1"/>
</dbReference>
<feature type="binding site" evidence="15">
    <location>
        <position position="218"/>
    </location>
    <ligand>
        <name>substrate</name>
    </ligand>
</feature>
<evidence type="ECO:0000313" key="19">
    <source>
        <dbReference type="Proteomes" id="UP000006062"/>
    </source>
</evidence>
<dbReference type="InterPro" id="IPR004794">
    <property type="entry name" value="Eubact_RibD"/>
</dbReference>
<dbReference type="CDD" id="cd01284">
    <property type="entry name" value="Riboflavin_deaminase-reductase"/>
    <property type="match status" value="1"/>
</dbReference>
<evidence type="ECO:0000256" key="3">
    <source>
        <dbReference type="ARBA" id="ARBA00004910"/>
    </source>
</evidence>
<dbReference type="GO" id="GO:0008270">
    <property type="term" value="F:zinc ion binding"/>
    <property type="evidence" value="ECO:0007669"/>
    <property type="project" value="InterPro"/>
</dbReference>
<evidence type="ECO:0000256" key="8">
    <source>
        <dbReference type="ARBA" id="ARBA00022801"/>
    </source>
</evidence>
<comment type="catalytic activity">
    <reaction evidence="13">
        <text>5-amino-6-(5-phospho-D-ribitylamino)uracil + NADP(+) = 5-amino-6-(5-phospho-D-ribosylamino)uracil + NADPH + H(+)</text>
        <dbReference type="Rhea" id="RHEA:17845"/>
        <dbReference type="ChEBI" id="CHEBI:15378"/>
        <dbReference type="ChEBI" id="CHEBI:57783"/>
        <dbReference type="ChEBI" id="CHEBI:58349"/>
        <dbReference type="ChEBI" id="CHEBI:58421"/>
        <dbReference type="ChEBI" id="CHEBI:58453"/>
        <dbReference type="EC" id="1.1.1.193"/>
    </reaction>
</comment>
<dbReference type="InterPro" id="IPR002125">
    <property type="entry name" value="CMP_dCMP_dom"/>
</dbReference>
<evidence type="ECO:0000256" key="12">
    <source>
        <dbReference type="ARBA" id="ARBA00023268"/>
    </source>
</evidence>
<dbReference type="AlphaFoldDB" id="I3Y7U5"/>
<dbReference type="Gene3D" id="3.40.140.10">
    <property type="entry name" value="Cytidine Deaminase, domain 2"/>
    <property type="match status" value="1"/>
</dbReference>
<feature type="binding site" evidence="15">
    <location>
        <position position="330"/>
    </location>
    <ligand>
        <name>substrate</name>
    </ligand>
</feature>
<evidence type="ECO:0000256" key="9">
    <source>
        <dbReference type="ARBA" id="ARBA00022833"/>
    </source>
</evidence>
<feature type="domain" description="CMP/dCMP-type deaminase" evidence="17">
    <location>
        <begin position="12"/>
        <end position="134"/>
    </location>
</feature>
<dbReference type="SUPFAM" id="SSF53597">
    <property type="entry name" value="Dihydrofolate reductase-like"/>
    <property type="match status" value="1"/>
</dbReference>
<comment type="pathway">
    <text evidence="2 13">Cofactor biosynthesis; riboflavin biosynthesis; 5-amino-6-(D-ribitylamino)uracil from GTP: step 2/4.</text>
</comment>
<evidence type="ECO:0000256" key="15">
    <source>
        <dbReference type="PIRSR" id="PIRSR006769-2"/>
    </source>
</evidence>
<comment type="function">
    <text evidence="1 13">Converts 2,5-diamino-6-(ribosylamino)-4(3h)-pyrimidinone 5'-phosphate into 5-amino-6-(ribosylamino)-2,4(1h,3h)-pyrimidinedione 5'-phosphate.</text>
</comment>
<dbReference type="STRING" id="765911.Thivi_1032"/>
<name>I3Y7U5_THIV6</name>
<comment type="pathway">
    <text evidence="3 13">Cofactor biosynthesis; riboflavin biosynthesis; 5-amino-6-(D-ribitylamino)uracil from GTP: step 3/4.</text>
</comment>
<keyword evidence="6 13" id="KW-0686">Riboflavin biosynthesis</keyword>
<dbReference type="GO" id="GO:0008703">
    <property type="term" value="F:5-amino-6-(5-phosphoribosylamino)uracil reductase activity"/>
    <property type="evidence" value="ECO:0007669"/>
    <property type="project" value="UniProtKB-EC"/>
</dbReference>
<feature type="binding site" evidence="15">
    <location>
        <position position="207"/>
    </location>
    <ligand>
        <name>NADP(+)</name>
        <dbReference type="ChEBI" id="CHEBI:58349"/>
    </ligand>
</feature>
<feature type="binding site" evidence="15">
    <location>
        <position position="211"/>
    </location>
    <ligand>
        <name>NADP(+)</name>
        <dbReference type="ChEBI" id="CHEBI:58349"/>
    </ligand>
</feature>
<dbReference type="GO" id="GO:0009231">
    <property type="term" value="P:riboflavin biosynthetic process"/>
    <property type="evidence" value="ECO:0007669"/>
    <property type="project" value="UniProtKB-UniPathway"/>
</dbReference>
<evidence type="ECO:0000256" key="14">
    <source>
        <dbReference type="PIRSR" id="PIRSR006769-1"/>
    </source>
</evidence>
<keyword evidence="8 13" id="KW-0378">Hydrolase</keyword>
<dbReference type="HOGENOM" id="CLU_036590_1_2_6"/>
<comment type="cofactor">
    <cofactor evidence="13 16">
        <name>Zn(2+)</name>
        <dbReference type="ChEBI" id="CHEBI:29105"/>
    </cofactor>
    <text evidence="13 16">Binds 1 zinc ion.</text>
</comment>
<protein>
    <recommendedName>
        <fullName evidence="13">Riboflavin biosynthesis protein RibD</fullName>
    </recommendedName>
    <domain>
        <recommendedName>
            <fullName evidence="13">Diaminohydroxyphosphoribosylaminopyrimidine deaminase</fullName>
            <shortName evidence="13">DRAP deaminase</shortName>
            <ecNumber evidence="13">3.5.4.26</ecNumber>
        </recommendedName>
        <alternativeName>
            <fullName evidence="13">Riboflavin-specific deaminase</fullName>
        </alternativeName>
    </domain>
    <domain>
        <recommendedName>
            <fullName evidence="13">5-amino-6-(5-phosphoribosylamino)uracil reductase</fullName>
            <ecNumber evidence="13">1.1.1.193</ecNumber>
        </recommendedName>
        <alternativeName>
            <fullName evidence="13">HTP reductase</fullName>
        </alternativeName>
    </domain>
</protein>
<keyword evidence="7 13" id="KW-0479">Metal-binding</keyword>
<dbReference type="NCBIfam" id="TIGR00227">
    <property type="entry name" value="ribD_Cterm"/>
    <property type="match status" value="1"/>
</dbReference>
<dbReference type="GO" id="GO:0008835">
    <property type="term" value="F:diaminohydroxyphosphoribosylaminopyrimidine deaminase activity"/>
    <property type="evidence" value="ECO:0007669"/>
    <property type="project" value="UniProtKB-EC"/>
</dbReference>
<keyword evidence="12" id="KW-0511">Multifunctional enzyme</keyword>
<feature type="binding site" evidence="15">
    <location>
        <begin position="332"/>
        <end position="338"/>
    </location>
    <ligand>
        <name>NADP(+)</name>
        <dbReference type="ChEBI" id="CHEBI:58349"/>
    </ligand>
</feature>
<feature type="binding site" evidence="15">
    <location>
        <position position="261"/>
    </location>
    <ligand>
        <name>NADP(+)</name>
        <dbReference type="ChEBI" id="CHEBI:58349"/>
    </ligand>
</feature>
<dbReference type="PROSITE" id="PS00903">
    <property type="entry name" value="CYT_DCMP_DEAMINASES_1"/>
    <property type="match status" value="1"/>
</dbReference>
<dbReference type="InterPro" id="IPR016193">
    <property type="entry name" value="Cytidine_deaminase-like"/>
</dbReference>
<dbReference type="Pfam" id="PF01872">
    <property type="entry name" value="RibD_C"/>
    <property type="match status" value="1"/>
</dbReference>
<dbReference type="KEGG" id="tvi:Thivi_1032"/>
<feature type="binding site" evidence="16">
    <location>
        <position position="86"/>
    </location>
    <ligand>
        <name>Zn(2+)</name>
        <dbReference type="ChEBI" id="CHEBI:29105"/>
        <note>catalytic</note>
    </ligand>
</feature>
<keyword evidence="19" id="KW-1185">Reference proteome</keyword>
<evidence type="ECO:0000256" key="2">
    <source>
        <dbReference type="ARBA" id="ARBA00004882"/>
    </source>
</evidence>
<feature type="binding site" evidence="15">
    <location>
        <position position="179"/>
    </location>
    <ligand>
        <name>substrate</name>
    </ligand>
</feature>
<proteinExistence type="inferred from homology"/>
<dbReference type="InterPro" id="IPR002734">
    <property type="entry name" value="RibDG_C"/>
</dbReference>
<dbReference type="GO" id="GO:0050661">
    <property type="term" value="F:NADP binding"/>
    <property type="evidence" value="ECO:0007669"/>
    <property type="project" value="InterPro"/>
</dbReference>
<evidence type="ECO:0000256" key="7">
    <source>
        <dbReference type="ARBA" id="ARBA00022723"/>
    </source>
</evidence>
<accession>I3Y7U5</accession>
<feature type="binding site" evidence="16">
    <location>
        <position position="61"/>
    </location>
    <ligand>
        <name>Zn(2+)</name>
        <dbReference type="ChEBI" id="CHEBI:29105"/>
        <note>catalytic</note>
    </ligand>
</feature>
<comment type="similarity">
    <text evidence="4 13">In the N-terminal section; belongs to the cytidine and deoxycytidylate deaminase family.</text>
</comment>
<dbReference type="RefSeq" id="WP_014777548.1">
    <property type="nucleotide sequence ID" value="NC_018012.1"/>
</dbReference>
<evidence type="ECO:0000256" key="4">
    <source>
        <dbReference type="ARBA" id="ARBA00005259"/>
    </source>
</evidence>
<dbReference type="Gene3D" id="3.40.430.10">
    <property type="entry name" value="Dihydrofolate Reductase, subunit A"/>
    <property type="match status" value="1"/>
</dbReference>
<comment type="catalytic activity">
    <reaction evidence="13">
        <text>2,5-diamino-6-hydroxy-4-(5-phosphoribosylamino)-pyrimidine + H2O + H(+) = 5-amino-6-(5-phospho-D-ribosylamino)uracil + NH4(+)</text>
        <dbReference type="Rhea" id="RHEA:21868"/>
        <dbReference type="ChEBI" id="CHEBI:15377"/>
        <dbReference type="ChEBI" id="CHEBI:15378"/>
        <dbReference type="ChEBI" id="CHEBI:28938"/>
        <dbReference type="ChEBI" id="CHEBI:58453"/>
        <dbReference type="ChEBI" id="CHEBI:58614"/>
        <dbReference type="EC" id="3.5.4.26"/>
    </reaction>
</comment>
<comment type="similarity">
    <text evidence="5 13">In the C-terminal section; belongs to the HTP reductase family.</text>
</comment>
<gene>
    <name evidence="18" type="ordered locus">Thivi_1032</name>
</gene>
<dbReference type="EC" id="1.1.1.193" evidence="13"/>
<dbReference type="FunFam" id="3.40.140.10:FF:000025">
    <property type="entry name" value="Riboflavin biosynthesis protein RibD"/>
    <property type="match status" value="1"/>
</dbReference>
<organism evidence="18 19">
    <name type="scientific">Thiocystis violascens (strain ATCC 17096 / DSM 198 / 6111)</name>
    <name type="common">Chromatium violascens</name>
    <dbReference type="NCBI Taxonomy" id="765911"/>
    <lineage>
        <taxon>Bacteria</taxon>
        <taxon>Pseudomonadati</taxon>
        <taxon>Pseudomonadota</taxon>
        <taxon>Gammaproteobacteria</taxon>
        <taxon>Chromatiales</taxon>
        <taxon>Chromatiaceae</taxon>
        <taxon>Thiocystis</taxon>
    </lineage>
</organism>
<reference evidence="18 19" key="1">
    <citation type="submission" date="2012-06" db="EMBL/GenBank/DDBJ databases">
        <title>Complete sequence of Thiocystis violascens DSM 198.</title>
        <authorList>
            <consortium name="US DOE Joint Genome Institute"/>
            <person name="Lucas S."/>
            <person name="Han J."/>
            <person name="Lapidus A."/>
            <person name="Cheng J.-F."/>
            <person name="Goodwin L."/>
            <person name="Pitluck S."/>
            <person name="Peters L."/>
            <person name="Ovchinnikova G."/>
            <person name="Teshima H."/>
            <person name="Detter J.C."/>
            <person name="Han C."/>
            <person name="Tapia R."/>
            <person name="Land M."/>
            <person name="Hauser L."/>
            <person name="Kyrpides N."/>
            <person name="Ivanova N."/>
            <person name="Pagani I."/>
            <person name="Vogl K."/>
            <person name="Liu Z."/>
            <person name="Frigaard N.-U."/>
            <person name="Bryant D."/>
            <person name="Woyke T."/>
        </authorList>
    </citation>
    <scope>NUCLEOTIDE SEQUENCE [LARGE SCALE GENOMIC DNA]</scope>
    <source>
        <strain evidence="19">ATCC 17096 / DSM 198 / 6111</strain>
    </source>
</reference>
<feature type="active site" description="Proton donor" evidence="14">
    <location>
        <position position="63"/>
    </location>
</feature>
<dbReference type="InterPro" id="IPR024072">
    <property type="entry name" value="DHFR-like_dom_sf"/>
</dbReference>
<feature type="binding site" evidence="15">
    <location>
        <position position="181"/>
    </location>
    <ligand>
        <name>NADP(+)</name>
        <dbReference type="ChEBI" id="CHEBI:58349"/>
    </ligand>
</feature>
<evidence type="ECO:0000256" key="13">
    <source>
        <dbReference type="PIRNR" id="PIRNR006769"/>
    </source>
</evidence>
<dbReference type="Pfam" id="PF00383">
    <property type="entry name" value="dCMP_cyt_deam_1"/>
    <property type="match status" value="1"/>
</dbReference>
<feature type="binding site" evidence="16">
    <location>
        <position position="95"/>
    </location>
    <ligand>
        <name>Zn(2+)</name>
        <dbReference type="ChEBI" id="CHEBI:29105"/>
        <note>catalytic</note>
    </ligand>
</feature>
<keyword evidence="10 13" id="KW-0521">NADP</keyword>
<dbReference type="PIRSF" id="PIRSF006769">
    <property type="entry name" value="RibD"/>
    <property type="match status" value="1"/>
</dbReference>
<dbReference type="InterPro" id="IPR050765">
    <property type="entry name" value="Riboflavin_Biosynth_HTPR"/>
</dbReference>
<feature type="binding site" evidence="15">
    <location>
        <position position="215"/>
    </location>
    <ligand>
        <name>substrate</name>
    </ligand>
</feature>
<dbReference type="SUPFAM" id="SSF53927">
    <property type="entry name" value="Cytidine deaminase-like"/>
    <property type="match status" value="1"/>
</dbReference>
<dbReference type="UniPathway" id="UPA00275">
    <property type="reaction ID" value="UER00401"/>
</dbReference>
<feature type="binding site" evidence="15">
    <location>
        <position position="165"/>
    </location>
    <ligand>
        <name>NADP(+)</name>
        <dbReference type="ChEBI" id="CHEBI:58349"/>
    </ligand>
</feature>
<dbReference type="eggNOG" id="COG1985">
    <property type="taxonomic scope" value="Bacteria"/>
</dbReference>
<keyword evidence="11 13" id="KW-0560">Oxidoreductase</keyword>
<evidence type="ECO:0000259" key="17">
    <source>
        <dbReference type="PROSITE" id="PS51747"/>
    </source>
</evidence>
<evidence type="ECO:0000256" key="1">
    <source>
        <dbReference type="ARBA" id="ARBA00002151"/>
    </source>
</evidence>
<sequence>MNDTADSGARRVSDEFAMAEAIHLAKRGRYSADPNPCVGCVLVRDGLPVGQGWHRRAGEPHAERNALAQAGESARGATAYVTLEPCCHHGRTPPCTDALIAAGVTRVVCAMADPNPLVAGKGIAMLREAGIEVKTGVLEEQARALNPGFIKRMEQGRPFVRCKLAASLDGRTAMASGESQWISSTASRREVQLWRAASSAILTGIGTVLADDPSLNVRLSADEVPELDPLDRMEMELELNLELKPEPGVPPRQPLRIVVDSHWRMPLQARMLTLPGETLVVGVDDAPARMDALVAAGALVYRCPQRAGRVDLEALMGELARREVNELLLETGATLAGSMLAAGLIDEIVLYQAPHLMGDAGMGLFHLPGVTTMAERMTLEIVDVRRVGVDLRVRARPVMTHEG</sequence>
<keyword evidence="9 13" id="KW-0862">Zinc</keyword>
<dbReference type="EC" id="3.5.4.26" evidence="13"/>
<evidence type="ECO:0000256" key="11">
    <source>
        <dbReference type="ARBA" id="ARBA00023002"/>
    </source>
</evidence>
<feature type="binding site" evidence="15">
    <location>
        <position position="195"/>
    </location>
    <ligand>
        <name>NADP(+)</name>
        <dbReference type="ChEBI" id="CHEBI:58349"/>
    </ligand>
</feature>
<dbReference type="NCBIfam" id="TIGR00326">
    <property type="entry name" value="eubact_ribD"/>
    <property type="match status" value="1"/>
</dbReference>
<evidence type="ECO:0000256" key="6">
    <source>
        <dbReference type="ARBA" id="ARBA00022619"/>
    </source>
</evidence>
<evidence type="ECO:0000256" key="5">
    <source>
        <dbReference type="ARBA" id="ARBA00007417"/>
    </source>
</evidence>
<dbReference type="InterPro" id="IPR011549">
    <property type="entry name" value="RibD_C"/>
</dbReference>